<evidence type="ECO:0000259" key="1">
    <source>
        <dbReference type="PROSITE" id="PS50994"/>
    </source>
</evidence>
<dbReference type="PROSITE" id="PS50994">
    <property type="entry name" value="INTEGRASE"/>
    <property type="match status" value="1"/>
</dbReference>
<dbReference type="AlphaFoldDB" id="A0A1F6NL25"/>
<dbReference type="PANTHER" id="PTHR35004:SF7">
    <property type="entry name" value="INTEGRASE PROTEIN"/>
    <property type="match status" value="1"/>
</dbReference>
<dbReference type="InterPro" id="IPR001584">
    <property type="entry name" value="Integrase_cat-core"/>
</dbReference>
<dbReference type="Proteomes" id="UP000177803">
    <property type="component" value="Unassembled WGS sequence"/>
</dbReference>
<dbReference type="Gene3D" id="3.30.420.10">
    <property type="entry name" value="Ribonuclease H-like superfamily/Ribonuclease H"/>
    <property type="match status" value="1"/>
</dbReference>
<organism evidence="2 3">
    <name type="scientific">Candidatus Magasanikbacteria bacterium RIFOXYA2_FULL_44_8</name>
    <dbReference type="NCBI Taxonomy" id="1798696"/>
    <lineage>
        <taxon>Bacteria</taxon>
        <taxon>Candidatus Magasanikiibacteriota</taxon>
    </lineage>
</organism>
<evidence type="ECO:0000313" key="3">
    <source>
        <dbReference type="Proteomes" id="UP000177803"/>
    </source>
</evidence>
<proteinExistence type="predicted"/>
<dbReference type="PANTHER" id="PTHR35004">
    <property type="entry name" value="TRANSPOSASE RV3428C-RELATED"/>
    <property type="match status" value="1"/>
</dbReference>
<dbReference type="EMBL" id="MFQR01000012">
    <property type="protein sequence ID" value="OGH84601.1"/>
    <property type="molecule type" value="Genomic_DNA"/>
</dbReference>
<dbReference type="InterPro" id="IPR055247">
    <property type="entry name" value="InsJ-like_HTH"/>
</dbReference>
<dbReference type="InterPro" id="IPR012337">
    <property type="entry name" value="RNaseH-like_sf"/>
</dbReference>
<protein>
    <recommendedName>
        <fullName evidence="1">Integrase catalytic domain-containing protein</fullName>
    </recommendedName>
</protein>
<feature type="domain" description="Integrase catalytic" evidence="1">
    <location>
        <begin position="129"/>
        <end position="316"/>
    </location>
</feature>
<dbReference type="InterPro" id="IPR036397">
    <property type="entry name" value="RNaseH_sf"/>
</dbReference>
<dbReference type="NCBIfam" id="NF033594">
    <property type="entry name" value="transpos_ISNCY_2"/>
    <property type="match status" value="1"/>
</dbReference>
<evidence type="ECO:0000313" key="2">
    <source>
        <dbReference type="EMBL" id="OGH84601.1"/>
    </source>
</evidence>
<comment type="caution">
    <text evidence="2">The sequence shown here is derived from an EMBL/GenBank/DDBJ whole genome shotgun (WGS) entry which is preliminary data.</text>
</comment>
<accession>A0A1F6NL25</accession>
<name>A0A1F6NL25_9BACT</name>
<dbReference type="InterPro" id="IPR009057">
    <property type="entry name" value="Homeodomain-like_sf"/>
</dbReference>
<reference evidence="2 3" key="1">
    <citation type="journal article" date="2016" name="Nat. Commun.">
        <title>Thousands of microbial genomes shed light on interconnected biogeochemical processes in an aquifer system.</title>
        <authorList>
            <person name="Anantharaman K."/>
            <person name="Brown C.T."/>
            <person name="Hug L.A."/>
            <person name="Sharon I."/>
            <person name="Castelle C.J."/>
            <person name="Probst A.J."/>
            <person name="Thomas B.C."/>
            <person name="Singh A."/>
            <person name="Wilkins M.J."/>
            <person name="Karaoz U."/>
            <person name="Brodie E.L."/>
            <person name="Williams K.H."/>
            <person name="Hubbard S.S."/>
            <person name="Banfield J.F."/>
        </authorList>
    </citation>
    <scope>NUCLEOTIDE SEQUENCE [LARGE SCALE GENOMIC DNA]</scope>
</reference>
<dbReference type="InterPro" id="IPR047797">
    <property type="entry name" value="ISNCY_transpos"/>
</dbReference>
<dbReference type="SUPFAM" id="SSF53098">
    <property type="entry name" value="Ribonuclease H-like"/>
    <property type="match status" value="1"/>
</dbReference>
<dbReference type="GO" id="GO:0003676">
    <property type="term" value="F:nucleic acid binding"/>
    <property type="evidence" value="ECO:0007669"/>
    <property type="project" value="InterPro"/>
</dbReference>
<dbReference type="Pfam" id="PF13518">
    <property type="entry name" value="HTH_28"/>
    <property type="match status" value="1"/>
</dbReference>
<gene>
    <name evidence="2" type="ORF">A2261_03165</name>
</gene>
<dbReference type="SUPFAM" id="SSF46689">
    <property type="entry name" value="Homeodomain-like"/>
    <property type="match status" value="1"/>
</dbReference>
<sequence length="410" mass="47668">MAILVSLSNRELRRLEIVNRLLKGQINGTQAAEAAGLSVRQIRRLKSRVRVAGAKAIAHASRGQTSNFKISSDEQSIIVSLLHEHYSDFGPTFAAEKLFERHHIVRDPKTIRTIMIKEALWTPRRKKGGNTKPHRAWRIRRANYGELIQFDGSYEHWFEDRDGTSEVCLLAAIDDATSQIVSAWFDQHEGVFPVFGFWHKYLTNIGKPLSIYLDKFSTYKMSQKAAIENHDLKTQFQRAMTELRIEPIFANSPQAKGRVERLFRTLQDRLIKELRLNNISDIETANKFLKEKFIPAFNRRFAVPPRNPANLHQQLSDKEKNNLIRVLSRQTPRVVQNDFTISFNTHWFQLLPQQPVTVCKRDQIMVEERIDGSIHFRLRNKYFNAKPILKRAEYSDRKRQPWVLAAGQTD</sequence>
<dbReference type="GO" id="GO:0015074">
    <property type="term" value="P:DNA integration"/>
    <property type="evidence" value="ECO:0007669"/>
    <property type="project" value="InterPro"/>
</dbReference>